<keyword evidence="3" id="KW-0964">Secreted</keyword>
<dbReference type="Proteomes" id="UP000036513">
    <property type="component" value="Unassembled WGS sequence"/>
</dbReference>
<protein>
    <recommendedName>
        <fullName evidence="5">3-oxoacyl-[acyl-carrier-protein] reductase MabA</fullName>
    </recommendedName>
</protein>
<dbReference type="PANTHER" id="PTHR42879">
    <property type="entry name" value="3-OXOACYL-(ACYL-CARRIER-PROTEIN) REDUCTASE"/>
    <property type="match status" value="1"/>
</dbReference>
<keyword evidence="8" id="KW-1185">Reference proteome</keyword>
<dbReference type="Pfam" id="PF13561">
    <property type="entry name" value="adh_short_C2"/>
    <property type="match status" value="1"/>
</dbReference>
<dbReference type="PRINTS" id="PR00081">
    <property type="entry name" value="GDHRDH"/>
</dbReference>
<keyword evidence="3" id="KW-0134">Cell wall</keyword>
<dbReference type="RefSeq" id="WP_048474258.1">
    <property type="nucleotide sequence ID" value="NZ_JYNL01000071.1"/>
</dbReference>
<evidence type="ECO:0000313" key="8">
    <source>
        <dbReference type="Proteomes" id="UP000036513"/>
    </source>
</evidence>
<dbReference type="EMBL" id="JYNL01000071">
    <property type="protein sequence ID" value="KMO66965.1"/>
    <property type="molecule type" value="Genomic_DNA"/>
</dbReference>
<evidence type="ECO:0000313" key="7">
    <source>
        <dbReference type="EMBL" id="KMO66965.1"/>
    </source>
</evidence>
<dbReference type="SUPFAM" id="SSF51735">
    <property type="entry name" value="NAD(P)-binding Rossmann-fold domains"/>
    <property type="match status" value="1"/>
</dbReference>
<dbReference type="Gene3D" id="3.40.50.720">
    <property type="entry name" value="NAD(P)-binding Rossmann-like Domain"/>
    <property type="match status" value="1"/>
</dbReference>
<dbReference type="InterPro" id="IPR050259">
    <property type="entry name" value="SDR"/>
</dbReference>
<dbReference type="FunFam" id="3.40.50.720:FF:000084">
    <property type="entry name" value="Short-chain dehydrogenase reductase"/>
    <property type="match status" value="1"/>
</dbReference>
<evidence type="ECO:0000256" key="3">
    <source>
        <dbReference type="ARBA" id="ARBA00022512"/>
    </source>
</evidence>
<dbReference type="AlphaFoldDB" id="A0A0J6V7Y9"/>
<evidence type="ECO:0000256" key="1">
    <source>
        <dbReference type="ARBA" id="ARBA00004191"/>
    </source>
</evidence>
<evidence type="ECO:0000256" key="4">
    <source>
        <dbReference type="ARBA" id="ARBA00023002"/>
    </source>
</evidence>
<dbReference type="SMR" id="A0A0J6V7Y9"/>
<dbReference type="GO" id="GO:0004316">
    <property type="term" value="F:3-oxoacyl-[acyl-carrier-protein] reductase (NADPH) activity"/>
    <property type="evidence" value="ECO:0007669"/>
    <property type="project" value="UniProtKB-EC"/>
</dbReference>
<dbReference type="PRINTS" id="PR00080">
    <property type="entry name" value="SDRFAMILY"/>
</dbReference>
<comment type="similarity">
    <text evidence="2">Belongs to the short-chain dehydrogenases/reductases (SDR) family.</text>
</comment>
<comment type="catalytic activity">
    <reaction evidence="6">
        <text>a (3R)-hydroxyacyl-[ACP] + NADP(+) = a 3-oxoacyl-[ACP] + NADPH + H(+)</text>
        <dbReference type="Rhea" id="RHEA:17397"/>
        <dbReference type="Rhea" id="RHEA-COMP:9916"/>
        <dbReference type="Rhea" id="RHEA-COMP:9945"/>
        <dbReference type="ChEBI" id="CHEBI:15378"/>
        <dbReference type="ChEBI" id="CHEBI:57783"/>
        <dbReference type="ChEBI" id="CHEBI:58349"/>
        <dbReference type="ChEBI" id="CHEBI:78776"/>
        <dbReference type="ChEBI" id="CHEBI:78827"/>
        <dbReference type="EC" id="1.1.1.100"/>
    </reaction>
    <physiologicalReaction direction="right-to-left" evidence="6">
        <dbReference type="Rhea" id="RHEA:17399"/>
    </physiologicalReaction>
</comment>
<evidence type="ECO:0000256" key="2">
    <source>
        <dbReference type="ARBA" id="ARBA00006484"/>
    </source>
</evidence>
<proteinExistence type="inferred from homology"/>
<organism evidence="7 8">
    <name type="scientific">Mycolicibacterium chlorophenolicum</name>
    <dbReference type="NCBI Taxonomy" id="37916"/>
    <lineage>
        <taxon>Bacteria</taxon>
        <taxon>Bacillati</taxon>
        <taxon>Actinomycetota</taxon>
        <taxon>Actinomycetes</taxon>
        <taxon>Mycobacteriales</taxon>
        <taxon>Mycobacteriaceae</taxon>
        <taxon>Mycolicibacterium</taxon>
    </lineage>
</organism>
<gene>
    <name evidence="7" type="primary">fabG_44</name>
    <name evidence="7" type="ORF">MCHLDSM_07309</name>
</gene>
<accession>A0A0J6V7Y9</accession>
<keyword evidence="4 7" id="KW-0560">Oxidoreductase</keyword>
<evidence type="ECO:0000256" key="6">
    <source>
        <dbReference type="ARBA" id="ARBA00047400"/>
    </source>
</evidence>
<comment type="caution">
    <text evidence="7">The sequence shown here is derived from an EMBL/GenBank/DDBJ whole genome shotgun (WGS) entry which is preliminary data.</text>
</comment>
<dbReference type="InterPro" id="IPR002347">
    <property type="entry name" value="SDR_fam"/>
</dbReference>
<name>A0A0J6V7Y9_9MYCO</name>
<evidence type="ECO:0000256" key="5">
    <source>
        <dbReference type="ARBA" id="ARBA00040781"/>
    </source>
</evidence>
<reference evidence="7 8" key="1">
    <citation type="journal article" date="2015" name="Genome Biol. Evol.">
        <title>Characterization of Three Mycobacterium spp. with Potential Use in Bioremediation by Genome Sequencing and Comparative Genomics.</title>
        <authorList>
            <person name="Das S."/>
            <person name="Pettersson B.M."/>
            <person name="Behra P.R."/>
            <person name="Ramesh M."/>
            <person name="Dasgupta S."/>
            <person name="Bhattacharya A."/>
            <person name="Kirsebom L.A."/>
        </authorList>
    </citation>
    <scope>NUCLEOTIDE SEQUENCE [LARGE SCALE GENOMIC DNA]</scope>
    <source>
        <strain evidence="7 8">DSM 43826</strain>
    </source>
</reference>
<dbReference type="PATRIC" id="fig|37916.4.peg.7335"/>
<comment type="subcellular location">
    <subcellularLocation>
        <location evidence="1">Secreted</location>
        <location evidence="1">Cell wall</location>
    </subcellularLocation>
</comment>
<dbReference type="InterPro" id="IPR036291">
    <property type="entry name" value="NAD(P)-bd_dom_sf"/>
</dbReference>
<sequence>MSTATDARVALVTGASRGIGYAVAERLLGDGLKVALLARDAQALENANKRLGGGENTLTVTADLTDRAAVDAAVTSVVDWAGRLDVVVNNAGPQLRPTPIAESDDDVLLGALQSKLLGMWRISRAAIPHLPEDGTGRIIGIAGQAARVPIPGGAITGVVNAGVVAFTSYLAGELAPRHILVNAVSPGLCDTEGWQQRLSGMAQAQGRSADDVRDGMTKGMGIGLGRWGTESEVAAVVAFLASPQASYVTGQVLGVDGGMDKAVI</sequence>
<dbReference type="STRING" id="37916.MCHLDSM_07309"/>